<proteinExistence type="predicted"/>
<organism evidence="2 3">
    <name type="scientific">Petrolisthes manimaculis</name>
    <dbReference type="NCBI Taxonomy" id="1843537"/>
    <lineage>
        <taxon>Eukaryota</taxon>
        <taxon>Metazoa</taxon>
        <taxon>Ecdysozoa</taxon>
        <taxon>Arthropoda</taxon>
        <taxon>Crustacea</taxon>
        <taxon>Multicrustacea</taxon>
        <taxon>Malacostraca</taxon>
        <taxon>Eumalacostraca</taxon>
        <taxon>Eucarida</taxon>
        <taxon>Decapoda</taxon>
        <taxon>Pleocyemata</taxon>
        <taxon>Anomura</taxon>
        <taxon>Galatheoidea</taxon>
        <taxon>Porcellanidae</taxon>
        <taxon>Petrolisthes</taxon>
    </lineage>
</organism>
<dbReference type="Proteomes" id="UP001292094">
    <property type="component" value="Unassembled WGS sequence"/>
</dbReference>
<feature type="region of interest" description="Disordered" evidence="1">
    <location>
        <begin position="1"/>
        <end position="57"/>
    </location>
</feature>
<evidence type="ECO:0000313" key="3">
    <source>
        <dbReference type="Proteomes" id="UP001292094"/>
    </source>
</evidence>
<evidence type="ECO:0000313" key="2">
    <source>
        <dbReference type="EMBL" id="KAK4294662.1"/>
    </source>
</evidence>
<keyword evidence="3" id="KW-1185">Reference proteome</keyword>
<evidence type="ECO:0000256" key="1">
    <source>
        <dbReference type="SAM" id="MobiDB-lite"/>
    </source>
</evidence>
<name>A0AAE1TR66_9EUCA</name>
<gene>
    <name evidence="2" type="ORF">Pmani_032729</name>
</gene>
<comment type="caution">
    <text evidence="2">The sequence shown here is derived from an EMBL/GenBank/DDBJ whole genome shotgun (WGS) entry which is preliminary data.</text>
</comment>
<reference evidence="2" key="1">
    <citation type="submission" date="2023-11" db="EMBL/GenBank/DDBJ databases">
        <title>Genome assemblies of two species of porcelain crab, Petrolisthes cinctipes and Petrolisthes manimaculis (Anomura: Porcellanidae).</title>
        <authorList>
            <person name="Angst P."/>
        </authorList>
    </citation>
    <scope>NUCLEOTIDE SEQUENCE</scope>
    <source>
        <strain evidence="2">PB745_02</strain>
        <tissue evidence="2">Gill</tissue>
    </source>
</reference>
<dbReference type="AlphaFoldDB" id="A0AAE1TR66"/>
<sequence length="69" mass="8268">MRRGCRHGEEKEGRKEGRKSQREENERSQRQKDDRGREFRPVSRGEGKEGVEAEMRKGGSWVHDLRWMI</sequence>
<dbReference type="EMBL" id="JAWZYT010004233">
    <property type="protein sequence ID" value="KAK4294662.1"/>
    <property type="molecule type" value="Genomic_DNA"/>
</dbReference>
<protein>
    <submittedName>
        <fullName evidence="2">Uncharacterized protein</fullName>
    </submittedName>
</protein>
<accession>A0AAE1TR66</accession>